<feature type="compositionally biased region" description="Basic residues" evidence="2">
    <location>
        <begin position="308"/>
        <end position="318"/>
    </location>
</feature>
<evidence type="ECO:0000313" key="5">
    <source>
        <dbReference type="Proteomes" id="UP000075635"/>
    </source>
</evidence>
<dbReference type="Pfam" id="PF00582">
    <property type="entry name" value="Usp"/>
    <property type="match status" value="2"/>
</dbReference>
<evidence type="ECO:0000256" key="1">
    <source>
        <dbReference type="ARBA" id="ARBA00008791"/>
    </source>
</evidence>
<dbReference type="CDD" id="cd00293">
    <property type="entry name" value="USP-like"/>
    <property type="match status" value="1"/>
</dbReference>
<protein>
    <recommendedName>
        <fullName evidence="3">UspA domain-containing protein</fullName>
    </recommendedName>
</protein>
<feature type="region of interest" description="Disordered" evidence="2">
    <location>
        <begin position="297"/>
        <end position="337"/>
    </location>
</feature>
<reference evidence="4 5" key="1">
    <citation type="submission" date="2014-02" db="EMBL/GenBank/DDBJ databases">
        <title>The small core and large imbalanced accessory genome model reveals a collaborative survival strategy of Sorangium cellulosum strains in nature.</title>
        <authorList>
            <person name="Han K."/>
            <person name="Peng R."/>
            <person name="Blom J."/>
            <person name="Li Y.-Z."/>
        </authorList>
    </citation>
    <scope>NUCLEOTIDE SEQUENCE [LARGE SCALE GENOMIC DNA]</scope>
    <source>
        <strain evidence="4 5">So0011-07</strain>
    </source>
</reference>
<feature type="domain" description="UspA" evidence="3">
    <location>
        <begin position="3"/>
        <end position="131"/>
    </location>
</feature>
<feature type="region of interest" description="Disordered" evidence="2">
    <location>
        <begin position="207"/>
        <end position="226"/>
    </location>
</feature>
<dbReference type="EMBL" id="JEMB01000864">
    <property type="protein sequence ID" value="KYF92926.1"/>
    <property type="molecule type" value="Genomic_DNA"/>
</dbReference>
<feature type="domain" description="UspA" evidence="3">
    <location>
        <begin position="149"/>
        <end position="260"/>
    </location>
</feature>
<proteinExistence type="inferred from homology"/>
<dbReference type="Gene3D" id="3.40.50.620">
    <property type="entry name" value="HUPs"/>
    <property type="match status" value="2"/>
</dbReference>
<accession>A0A150SKC9</accession>
<comment type="similarity">
    <text evidence="1">Belongs to the universal stress protein A family.</text>
</comment>
<name>A0A150SKC9_SORCE</name>
<dbReference type="Proteomes" id="UP000075635">
    <property type="component" value="Unassembled WGS sequence"/>
</dbReference>
<dbReference type="SUPFAM" id="SSF52402">
    <property type="entry name" value="Adenine nucleotide alpha hydrolases-like"/>
    <property type="match status" value="2"/>
</dbReference>
<dbReference type="PANTHER" id="PTHR46268">
    <property type="entry name" value="STRESS RESPONSE PROTEIN NHAX"/>
    <property type="match status" value="1"/>
</dbReference>
<organism evidence="4 5">
    <name type="scientific">Sorangium cellulosum</name>
    <name type="common">Polyangium cellulosum</name>
    <dbReference type="NCBI Taxonomy" id="56"/>
    <lineage>
        <taxon>Bacteria</taxon>
        <taxon>Pseudomonadati</taxon>
        <taxon>Myxococcota</taxon>
        <taxon>Polyangia</taxon>
        <taxon>Polyangiales</taxon>
        <taxon>Polyangiaceae</taxon>
        <taxon>Sorangium</taxon>
    </lineage>
</organism>
<dbReference type="InterPro" id="IPR014729">
    <property type="entry name" value="Rossmann-like_a/b/a_fold"/>
</dbReference>
<dbReference type="PANTHER" id="PTHR46268:SF6">
    <property type="entry name" value="UNIVERSAL STRESS PROTEIN UP12"/>
    <property type="match status" value="1"/>
</dbReference>
<sequence length="337" mass="37072">MSIVCDTDFSPAAQQAGRAAASLAQRLGEELHLVHVVDELGSEFLIGHEDDPLLDPEREMLGRQTDALRQLGARVEARLVAGLRHVWLAEIASACRARLMVISRRPGNRIERLFGDSVEKILRSSPVPVLVAEDSDRLVDWLQGERCLRVLVGLDPSDASRSALGWLTELDGAGPLEALVATFHRELGLVSFWTRFVSAAATRGTTHPYRDRPAAGARSPGEPRALDGATSHVEVITRHPAAELLRLARREKVDLLILARDPSQGRLWPAPVWRTILRPSLPCSAVCVPATYAPAKVSSSRSEPAAQRMRRRRPRARWLARSARGERRAHGGMQGRA</sequence>
<evidence type="ECO:0000259" key="3">
    <source>
        <dbReference type="Pfam" id="PF00582"/>
    </source>
</evidence>
<gene>
    <name evidence="4" type="ORF">BE17_12355</name>
</gene>
<comment type="caution">
    <text evidence="4">The sequence shown here is derived from an EMBL/GenBank/DDBJ whole genome shotgun (WGS) entry which is preliminary data.</text>
</comment>
<evidence type="ECO:0000256" key="2">
    <source>
        <dbReference type="SAM" id="MobiDB-lite"/>
    </source>
</evidence>
<dbReference type="AlphaFoldDB" id="A0A150SKC9"/>
<evidence type="ECO:0000313" key="4">
    <source>
        <dbReference type="EMBL" id="KYF92926.1"/>
    </source>
</evidence>
<dbReference type="InterPro" id="IPR006016">
    <property type="entry name" value="UspA"/>
</dbReference>